<protein>
    <submittedName>
        <fullName evidence="2">NAD(P)-binding protein</fullName>
    </submittedName>
</protein>
<dbReference type="InterPro" id="IPR051209">
    <property type="entry name" value="FAD-bind_Monooxygenase_sf"/>
</dbReference>
<feature type="compositionally biased region" description="Basic residues" evidence="1">
    <location>
        <begin position="239"/>
        <end position="251"/>
    </location>
</feature>
<evidence type="ECO:0000313" key="2">
    <source>
        <dbReference type="EMBL" id="MBF9149793.1"/>
    </source>
</evidence>
<feature type="compositionally biased region" description="Basic and acidic residues" evidence="1">
    <location>
        <begin position="326"/>
        <end position="335"/>
    </location>
</feature>
<feature type="compositionally biased region" description="Basic residues" evidence="1">
    <location>
        <begin position="316"/>
        <end position="325"/>
    </location>
</feature>
<dbReference type="Gene3D" id="3.50.50.60">
    <property type="entry name" value="FAD/NAD(P)-binding domain"/>
    <property type="match status" value="1"/>
</dbReference>
<dbReference type="PANTHER" id="PTHR42877:SF5">
    <property type="entry name" value="L-ORNITHINE N(5)-MONOOXYGENASE-RELATED"/>
    <property type="match status" value="1"/>
</dbReference>
<dbReference type="Pfam" id="PF13450">
    <property type="entry name" value="NAD_binding_8"/>
    <property type="match status" value="1"/>
</dbReference>
<feature type="region of interest" description="Disordered" evidence="1">
    <location>
        <begin position="207"/>
        <end position="376"/>
    </location>
</feature>
<reference evidence="2 3" key="1">
    <citation type="submission" date="2020-11" db="EMBL/GenBank/DDBJ databases">
        <title>The genome sequence of Novosphingobium sp. 1Y9A.</title>
        <authorList>
            <person name="Liu Y."/>
        </authorList>
    </citation>
    <scope>NUCLEOTIDE SEQUENCE [LARGE SCALE GENOMIC DNA]</scope>
    <source>
        <strain evidence="2 3">1Y9A</strain>
    </source>
</reference>
<feature type="region of interest" description="Disordered" evidence="1">
    <location>
        <begin position="419"/>
        <end position="441"/>
    </location>
</feature>
<accession>A0ABS0HBY0</accession>
<dbReference type="Proteomes" id="UP000600799">
    <property type="component" value="Unassembled WGS sequence"/>
</dbReference>
<organism evidence="2 3">
    <name type="scientific">Novosphingobium jiangmenense</name>
    <dbReference type="NCBI Taxonomy" id="2791981"/>
    <lineage>
        <taxon>Bacteria</taxon>
        <taxon>Pseudomonadati</taxon>
        <taxon>Pseudomonadota</taxon>
        <taxon>Alphaproteobacteria</taxon>
        <taxon>Sphingomonadales</taxon>
        <taxon>Sphingomonadaceae</taxon>
        <taxon>Novosphingobium</taxon>
    </lineage>
</organism>
<dbReference type="InterPro" id="IPR036188">
    <property type="entry name" value="FAD/NAD-bd_sf"/>
</dbReference>
<sequence>MSATNSPRTANLPITDRESLKAALRDANLPTLLMVYSTWAQDRAYLDSFAPYLTAAYAADAPSDVPEAMAQDLRDRLFALLTSPIPPEEKPLDTEFLRHMMSVSVGEDVDPGLIPVLYDQMGFEPPVARKHISGRPTPPKDFDVLVIGGGMSGIAAGIKLSEAGYSYTIVEKNAELGGTWWENRYPGVGGRHAQPLLQLLVRTEPRMEPLPSQGAGNSGLPRGRGRQARCAQPCPVRDPRHRRGVGRRRCQVARQAAAQGRHHQREGRQRRAPRPWRPQPLVHAEDSGPRNLCRAQDAHRRMGHLGRSQGQARCGDRHRRQRRAARPGDCRRSLAPDDLPAFQALGAQQPGHQRQRQRQRPLRPARDPPLQGMVPLPRLLVLGRRTLWQRQDGGRLAEPGGLDQRAERCRAQLRAALYPHQAGQPPRPRRENRPRLSHLRQAHRARCRWRLARYAGQAQRHAGNARHRPYREGRDRPE</sequence>
<feature type="region of interest" description="Disordered" evidence="1">
    <location>
        <begin position="455"/>
        <end position="478"/>
    </location>
</feature>
<keyword evidence="3" id="KW-1185">Reference proteome</keyword>
<feature type="compositionally biased region" description="Basic residues" evidence="1">
    <location>
        <begin position="260"/>
        <end position="274"/>
    </location>
</feature>
<feature type="compositionally biased region" description="Basic residues" evidence="1">
    <location>
        <begin position="353"/>
        <end position="363"/>
    </location>
</feature>
<evidence type="ECO:0000313" key="3">
    <source>
        <dbReference type="Proteomes" id="UP000600799"/>
    </source>
</evidence>
<dbReference type="PANTHER" id="PTHR42877">
    <property type="entry name" value="L-ORNITHINE N(5)-MONOOXYGENASE-RELATED"/>
    <property type="match status" value="1"/>
</dbReference>
<comment type="caution">
    <text evidence="2">The sequence shown here is derived from an EMBL/GenBank/DDBJ whole genome shotgun (WGS) entry which is preliminary data.</text>
</comment>
<name>A0ABS0HBY0_9SPHN</name>
<gene>
    <name evidence="2" type="ORF">I2488_02130</name>
</gene>
<dbReference type="EMBL" id="JADQDC010000001">
    <property type="protein sequence ID" value="MBF9149793.1"/>
    <property type="molecule type" value="Genomic_DNA"/>
</dbReference>
<proteinExistence type="predicted"/>
<evidence type="ECO:0000256" key="1">
    <source>
        <dbReference type="SAM" id="MobiDB-lite"/>
    </source>
</evidence>
<dbReference type="SUPFAM" id="SSF51905">
    <property type="entry name" value="FAD/NAD(P)-binding domain"/>
    <property type="match status" value="1"/>
</dbReference>